<organism evidence="2 3">
    <name type="scientific">Vitis vinifera</name>
    <name type="common">Grape</name>
    <dbReference type="NCBI Taxonomy" id="29760"/>
    <lineage>
        <taxon>Eukaryota</taxon>
        <taxon>Viridiplantae</taxon>
        <taxon>Streptophyta</taxon>
        <taxon>Embryophyta</taxon>
        <taxon>Tracheophyta</taxon>
        <taxon>Spermatophyta</taxon>
        <taxon>Magnoliopsida</taxon>
        <taxon>eudicotyledons</taxon>
        <taxon>Gunneridae</taxon>
        <taxon>Pentapetalae</taxon>
        <taxon>rosids</taxon>
        <taxon>Vitales</taxon>
        <taxon>Vitaceae</taxon>
        <taxon>Viteae</taxon>
        <taxon>Vitis</taxon>
    </lineage>
</organism>
<sequence>MKRKVKFDVPASGSAANQEILKPPTQKRNQDKEMKRKVKSDAPASTGSVANREILEPPMEKRNQGDYFGIYKNFMFRIFLFQDFI</sequence>
<accession>A0A438I3W5</accession>
<reference evidence="2 3" key="1">
    <citation type="journal article" date="2018" name="PLoS Genet.">
        <title>Population sequencing reveals clonal diversity and ancestral inbreeding in the grapevine cultivar Chardonnay.</title>
        <authorList>
            <person name="Roach M.J."/>
            <person name="Johnson D.L."/>
            <person name="Bohlmann J."/>
            <person name="van Vuuren H.J."/>
            <person name="Jones S.J."/>
            <person name="Pretorius I.S."/>
            <person name="Schmidt S.A."/>
            <person name="Borneman A.R."/>
        </authorList>
    </citation>
    <scope>NUCLEOTIDE SEQUENCE [LARGE SCALE GENOMIC DNA]</scope>
    <source>
        <strain evidence="3">cv. Chardonnay</strain>
        <tissue evidence="2">Leaf</tissue>
    </source>
</reference>
<evidence type="ECO:0000256" key="1">
    <source>
        <dbReference type="SAM" id="MobiDB-lite"/>
    </source>
</evidence>
<gene>
    <name evidence="2" type="ORF">CK203_038576</name>
</gene>
<comment type="caution">
    <text evidence="2">The sequence shown here is derived from an EMBL/GenBank/DDBJ whole genome shotgun (WGS) entry which is preliminary data.</text>
</comment>
<evidence type="ECO:0000313" key="3">
    <source>
        <dbReference type="Proteomes" id="UP000288805"/>
    </source>
</evidence>
<dbReference type="AlphaFoldDB" id="A0A438I3W5"/>
<feature type="region of interest" description="Disordered" evidence="1">
    <location>
        <begin position="1"/>
        <end position="58"/>
    </location>
</feature>
<name>A0A438I3W5_VITVI</name>
<dbReference type="Proteomes" id="UP000288805">
    <property type="component" value="Unassembled WGS sequence"/>
</dbReference>
<proteinExistence type="predicted"/>
<dbReference type="EMBL" id="QGNW01000145">
    <property type="protein sequence ID" value="RVW91396.1"/>
    <property type="molecule type" value="Genomic_DNA"/>
</dbReference>
<evidence type="ECO:0000313" key="2">
    <source>
        <dbReference type="EMBL" id="RVW91396.1"/>
    </source>
</evidence>
<protein>
    <submittedName>
        <fullName evidence="2">Uncharacterized protein</fullName>
    </submittedName>
</protein>